<protein>
    <submittedName>
        <fullName evidence="2">Uncharacterized protein</fullName>
    </submittedName>
</protein>
<reference evidence="3" key="1">
    <citation type="journal article" date="2011" name="Genome Res.">
        <title>Phylogeny-wide analysis of social amoeba genomes highlights ancient origins for complex intercellular communication.</title>
        <authorList>
            <person name="Heidel A.J."/>
            <person name="Lawal H.M."/>
            <person name="Felder M."/>
            <person name="Schilde C."/>
            <person name="Helps N.R."/>
            <person name="Tunggal B."/>
            <person name="Rivero F."/>
            <person name="John U."/>
            <person name="Schleicher M."/>
            <person name="Eichinger L."/>
            <person name="Platzer M."/>
            <person name="Noegel A.A."/>
            <person name="Schaap P."/>
            <person name="Gloeckner G."/>
        </authorList>
    </citation>
    <scope>NUCLEOTIDE SEQUENCE [LARGE SCALE GENOMIC DNA]</scope>
    <source>
        <strain evidence="3">SH3</strain>
    </source>
</reference>
<dbReference type="Proteomes" id="UP000007797">
    <property type="component" value="Unassembled WGS sequence"/>
</dbReference>
<evidence type="ECO:0000313" key="3">
    <source>
        <dbReference type="Proteomes" id="UP000007797"/>
    </source>
</evidence>
<proteinExistence type="predicted"/>
<evidence type="ECO:0000313" key="2">
    <source>
        <dbReference type="EMBL" id="EGG16949.1"/>
    </source>
</evidence>
<accession>F4Q435</accession>
<dbReference type="EMBL" id="GL883021">
    <property type="protein sequence ID" value="EGG16949.1"/>
    <property type="molecule type" value="Genomic_DNA"/>
</dbReference>
<dbReference type="KEGG" id="dfa:DFA_07930"/>
<dbReference type="GeneID" id="14869506"/>
<gene>
    <name evidence="2" type="ORF">DFA_07930</name>
</gene>
<feature type="region of interest" description="Disordered" evidence="1">
    <location>
        <begin position="1"/>
        <end position="20"/>
    </location>
</feature>
<dbReference type="RefSeq" id="XP_004355423.1">
    <property type="nucleotide sequence ID" value="XM_004355371.1"/>
</dbReference>
<name>F4Q435_CACFS</name>
<organism evidence="2 3">
    <name type="scientific">Cavenderia fasciculata</name>
    <name type="common">Slime mold</name>
    <name type="synonym">Dictyostelium fasciculatum</name>
    <dbReference type="NCBI Taxonomy" id="261658"/>
    <lineage>
        <taxon>Eukaryota</taxon>
        <taxon>Amoebozoa</taxon>
        <taxon>Evosea</taxon>
        <taxon>Eumycetozoa</taxon>
        <taxon>Dictyostelia</taxon>
        <taxon>Acytosteliales</taxon>
        <taxon>Cavenderiaceae</taxon>
        <taxon>Cavenderia</taxon>
    </lineage>
</organism>
<keyword evidence="3" id="KW-1185">Reference proteome</keyword>
<sequence length="461" mass="54844">MLKRKEIENDSDDDEKEERERVYTRAELDRLYKQDVYEICLKRGMQSITYDSTKEQFIQKILKQQERQDLHLKKIEQLKKGILTKNNSTTNNNNNNNNKNDDEYYNGYALPWFIIKNILTLAYKSTGSNICTCVYSDRLGELVCKRDKFSVKKDRRLFVDMQMQPLIQEHSLKREDMCPTHQYYYDMEYKPSIRFGYNHDHFINDDSKRWKRSLSLVSKRVFGLVSTTLLTKVTMRPTKEMWNHIKNKYCIIKRPTTLTLQDYYEDHHKHRFFLSSEMEEDKEVFFKSDHPNKIIPMDLFKDVKKIYVKTSYLLKTADNVVKLSYTIPNLTNIVHERGIVDVPTFRALLTCFRGLTSLSLGHTSDIDHSEICFTMLRPGTSVTKLILPNHFNWNRLDARVKQNLRVVSLVSNKETGVLPELKQEDFPKLQHTYLTTTYNQEINQASHTRECLEVYYFFIYL</sequence>
<dbReference type="AlphaFoldDB" id="F4Q435"/>
<dbReference type="STRING" id="1054147.F4Q435"/>
<evidence type="ECO:0000256" key="1">
    <source>
        <dbReference type="SAM" id="MobiDB-lite"/>
    </source>
</evidence>